<dbReference type="Gene3D" id="3.30.2060.10">
    <property type="entry name" value="Penicillin-binding protein 1b domain"/>
    <property type="match status" value="1"/>
</dbReference>
<dbReference type="GO" id="GO:0009380">
    <property type="term" value="C:excinuclease repair complex"/>
    <property type="evidence" value="ECO:0007669"/>
    <property type="project" value="InterPro"/>
</dbReference>
<dbReference type="GO" id="GO:0005524">
    <property type="term" value="F:ATP binding"/>
    <property type="evidence" value="ECO:0007669"/>
    <property type="project" value="UniProtKB-KW"/>
</dbReference>
<proteinExistence type="predicted"/>
<dbReference type="SUPFAM" id="SSF52540">
    <property type="entry name" value="P-loop containing nucleoside triphosphate hydrolases"/>
    <property type="match status" value="1"/>
</dbReference>
<dbReference type="InterPro" id="IPR027417">
    <property type="entry name" value="P-loop_NTPase"/>
</dbReference>
<keyword evidence="2" id="KW-0067">ATP-binding</keyword>
<dbReference type="GO" id="GO:0003677">
    <property type="term" value="F:DNA binding"/>
    <property type="evidence" value="ECO:0007669"/>
    <property type="project" value="InterPro"/>
</dbReference>
<gene>
    <name evidence="4" type="ORF">S01H1_27626</name>
</gene>
<dbReference type="GO" id="GO:0016887">
    <property type="term" value="F:ATP hydrolysis activity"/>
    <property type="evidence" value="ECO:0007669"/>
    <property type="project" value="InterPro"/>
</dbReference>
<evidence type="ECO:0000256" key="2">
    <source>
        <dbReference type="ARBA" id="ARBA00022840"/>
    </source>
</evidence>
<dbReference type="PANTHER" id="PTHR24029:SF1">
    <property type="entry name" value="TRANSCRIPTION-REPAIR-COUPLING FACTOR"/>
    <property type="match status" value="1"/>
</dbReference>
<dbReference type="InterPro" id="IPR004807">
    <property type="entry name" value="UvrB"/>
</dbReference>
<organism evidence="4">
    <name type="scientific">marine sediment metagenome</name>
    <dbReference type="NCBI Taxonomy" id="412755"/>
    <lineage>
        <taxon>unclassified sequences</taxon>
        <taxon>metagenomes</taxon>
        <taxon>ecological metagenomes</taxon>
    </lineage>
</organism>
<dbReference type="PANTHER" id="PTHR24029">
    <property type="entry name" value="UVRABC SYSTEM PROTEIN B"/>
    <property type="match status" value="1"/>
</dbReference>
<protein>
    <recommendedName>
        <fullName evidence="3">UvrB interaction domain-containing protein</fullName>
    </recommendedName>
</protein>
<feature type="non-terminal residue" evidence="4">
    <location>
        <position position="279"/>
    </location>
</feature>
<reference evidence="4" key="1">
    <citation type="journal article" date="2014" name="Front. Microbiol.">
        <title>High frequency of phylogenetically diverse reductive dehalogenase-homologous genes in deep subseafloor sedimentary metagenomes.</title>
        <authorList>
            <person name="Kawai M."/>
            <person name="Futagami T."/>
            <person name="Toyoda A."/>
            <person name="Takaki Y."/>
            <person name="Nishi S."/>
            <person name="Hori S."/>
            <person name="Arai W."/>
            <person name="Tsubouchi T."/>
            <person name="Morono Y."/>
            <person name="Uchiyama I."/>
            <person name="Ito T."/>
            <person name="Fujiyama A."/>
            <person name="Inagaki F."/>
            <person name="Takami H."/>
        </authorList>
    </citation>
    <scope>NUCLEOTIDE SEQUENCE</scope>
    <source>
        <strain evidence="4">Expedition CK06-06</strain>
    </source>
</reference>
<name>X0US59_9ZZZZ</name>
<dbReference type="EMBL" id="BARS01016839">
    <property type="protein sequence ID" value="GAF91315.1"/>
    <property type="molecule type" value="Genomic_DNA"/>
</dbReference>
<feature type="domain" description="UvrB interaction" evidence="3">
    <location>
        <begin position="12"/>
        <end position="98"/>
    </location>
</feature>
<comment type="caution">
    <text evidence="4">The sequence shown here is derived from an EMBL/GenBank/DDBJ whole genome shotgun (WGS) entry which is preliminary data.</text>
</comment>
<dbReference type="Gene3D" id="3.40.50.11180">
    <property type="match status" value="1"/>
</dbReference>
<evidence type="ECO:0000256" key="1">
    <source>
        <dbReference type="ARBA" id="ARBA00022741"/>
    </source>
</evidence>
<evidence type="ECO:0000259" key="3">
    <source>
        <dbReference type="Pfam" id="PF17757"/>
    </source>
</evidence>
<keyword evidence="1" id="KW-0547">Nucleotide-binding</keyword>
<accession>X0US59</accession>
<dbReference type="Pfam" id="PF17757">
    <property type="entry name" value="UvrB_inter"/>
    <property type="match status" value="1"/>
</dbReference>
<evidence type="ECO:0000313" key="4">
    <source>
        <dbReference type="EMBL" id="GAF91315.1"/>
    </source>
</evidence>
<dbReference type="GO" id="GO:0006289">
    <property type="term" value="P:nucleotide-excision repair"/>
    <property type="evidence" value="ECO:0007669"/>
    <property type="project" value="InterPro"/>
</dbReference>
<sequence length="279" mass="32661">CPRDQFELSLIPVRRGDNVDFEDFTRTLTQRGYERLNAVEHPGHIAIRGGIVDVFLHGEEQPHRIEFWGDEVQSIRIFDVETQRSIREVEEVEILPPSEVLLDFGLEYSSEKRLSDVERKDGINLKEIRELFRDGIYREGLEQYLYLLYGENSSPVSYFPRDILVILHHPGAVEAALERRIKEVEDLFMSYGQDKKQPRPENFSVSPEKIHEGLMRHQAIRNHELRPQCAHVSFRGGSSRRYDNQLGALKEDLKELYQKAFVIWLVCDNEGQRERLTDI</sequence>
<dbReference type="InterPro" id="IPR041471">
    <property type="entry name" value="UvrB_inter"/>
</dbReference>
<dbReference type="AlphaFoldDB" id="X0US59"/>
<feature type="non-terminal residue" evidence="4">
    <location>
        <position position="1"/>
    </location>
</feature>